<dbReference type="InterPro" id="IPR005225">
    <property type="entry name" value="Small_GTP-bd"/>
</dbReference>
<comment type="caution">
    <text evidence="5">The sequence shown here is derived from an EMBL/GenBank/DDBJ whole genome shotgun (WGS) entry which is preliminary data.</text>
</comment>
<dbReference type="PRINTS" id="PR00315">
    <property type="entry name" value="ELONGATNFCT"/>
</dbReference>
<evidence type="ECO:0000259" key="4">
    <source>
        <dbReference type="PROSITE" id="PS51722"/>
    </source>
</evidence>
<keyword evidence="2" id="KW-0342">GTP-binding</keyword>
<dbReference type="GO" id="GO:0043022">
    <property type="term" value="F:ribosome binding"/>
    <property type="evidence" value="ECO:0007669"/>
    <property type="project" value="TreeGrafter"/>
</dbReference>
<dbReference type="InterPro" id="IPR014721">
    <property type="entry name" value="Ribsml_uS5_D2-typ_fold_subgr"/>
</dbReference>
<proteinExistence type="predicted"/>
<dbReference type="Pfam" id="PF00679">
    <property type="entry name" value="EFG_C"/>
    <property type="match status" value="1"/>
</dbReference>
<dbReference type="GO" id="GO:0005525">
    <property type="term" value="F:GTP binding"/>
    <property type="evidence" value="ECO:0007669"/>
    <property type="project" value="UniProtKB-KW"/>
</dbReference>
<reference evidence="5 6" key="1">
    <citation type="submission" date="2022-07" db="EMBL/GenBank/DDBJ databases">
        <title>Genome-wide signatures of adaptation to extreme environments.</title>
        <authorList>
            <person name="Cho C.H."/>
            <person name="Yoon H.S."/>
        </authorList>
    </citation>
    <scope>NUCLEOTIDE SEQUENCE [LARGE SCALE GENOMIC DNA]</scope>
    <source>
        <strain evidence="5 6">DBV 063 E5</strain>
    </source>
</reference>
<dbReference type="FunFam" id="3.30.70.870:FF:000002">
    <property type="entry name" value="Translation elongation factor 2"/>
    <property type="match status" value="1"/>
</dbReference>
<sequence>MATNAPDDADRPVDRPRPPGINTNRQAERRRAAPLSTTSSGSLESQRLQRVQQILTQRPERIRNICIVGHIDHGKTTLADWLLAANGFLSHRLVGKARYMDFREDEQQRGITMKSAGVTLWHQHRSSEGVDGVGDCAITLIDSPGHVDFAVEVSAAARLSDGALVVVDVVEGVCSQTRAVLRRALQESLRPVLVLNKLDRLALELHMTPDEAYAQLRCVLEDANAILGAYEAEMEIRRAEENALDASLSALGDALQLQENGVGPVSTTAEETCSKVQFFQPESGNVLFASAYDGWGFRVRDFARIGAARLGVAPQQLRDALWGDYCWHARRKHIVPLGEAVADKPRARPLFVQLVLENIWHVYRNFMEASAAAADGTLAVRDQIAARVGVAVPERDLHHRDARHALQSLMSRWLPLNRAVLDTVVEHVPSPLQALSARLEMLWPHTRKASPSALQQRAAMRHGDTTPESPLMMLVGKMFHIEASLVPPALRRQLEARAAVENHDADEDGADRPPGSLLALARVFCGSLNSTGNLWVYGPRYRADVGATHQAPYCYEMAGAALNVLLLNGRDFVPLTDSPTKSTARTAIAAGAVVAIAGLDACVLKTATVSSLAPGVCLPFAPLSDIGGARPVVRVALEPAARLSELPRLRRGLRLLSQADPAVETFVSESGELILGVSGELHLERCLTDLRETFARVEIKASSPMIAFRETVAGGVSITPQNPWVTSQRQLPKMRHGEESAAAAAAAAATHDDEEDANIASESDGMTDAEIVSREPAAAYPDAELLRGLRAGGAVMVPLPNEGIELAIRALPLPLALANGIEAAPLWVLRALFRGRGDRARSTTEWSPATKMLFAELCEAVRRDVFEVGERDAATEDAPSSDRDTASRTSILGSLLAQRTIDMGPHGVGPVWLLGPLCLQEHSAGEGDDEVMRLRDMLRAIFCGERPGATADIGVDMPPLPPAVRRSLISAFQLVAAAGPLCDEPLLGVALVVSTRQLPPSESTASGLSITLLAEALRKAFLAANPRLAEPVLRVEIHCSAEALGQVHSVLSATRARVLHERLKEHHITSMFVIHAYLPVHESFGFVDRVRRASSGAVADVQMRFDGRWQLLPQDPFWAPTTESEVEELGVEDGINAANNVARKLVEQVRVRKGQRVAHRLVERAEKQRTLARKK</sequence>
<feature type="region of interest" description="Disordered" evidence="3">
    <location>
        <begin position="1"/>
        <end position="45"/>
    </location>
</feature>
<dbReference type="SUPFAM" id="SSF54211">
    <property type="entry name" value="Ribosomal protein S5 domain 2-like"/>
    <property type="match status" value="1"/>
</dbReference>
<gene>
    <name evidence="5" type="ORF">CDCA_CDCA01G0293</name>
</gene>
<accession>A0AAV9IPU6</accession>
<name>A0AAV9IPU6_CYACA</name>
<feature type="compositionally biased region" description="Polar residues" evidence="3">
    <location>
        <begin position="35"/>
        <end position="45"/>
    </location>
</feature>
<dbReference type="EMBL" id="JANCYW010000001">
    <property type="protein sequence ID" value="KAK4534268.1"/>
    <property type="molecule type" value="Genomic_DNA"/>
</dbReference>
<evidence type="ECO:0000256" key="2">
    <source>
        <dbReference type="ARBA" id="ARBA00023134"/>
    </source>
</evidence>
<dbReference type="SUPFAM" id="SSF52540">
    <property type="entry name" value="P-loop containing nucleoside triphosphate hydrolases"/>
    <property type="match status" value="1"/>
</dbReference>
<dbReference type="Gene3D" id="3.30.70.240">
    <property type="match status" value="1"/>
</dbReference>
<dbReference type="Gene3D" id="3.30.230.10">
    <property type="match status" value="1"/>
</dbReference>
<dbReference type="SUPFAM" id="SSF54980">
    <property type="entry name" value="EF-G C-terminal domain-like"/>
    <property type="match status" value="2"/>
</dbReference>
<dbReference type="Gene3D" id="3.40.50.300">
    <property type="entry name" value="P-loop containing nucleotide triphosphate hydrolases"/>
    <property type="match status" value="1"/>
</dbReference>
<dbReference type="NCBIfam" id="TIGR00231">
    <property type="entry name" value="small_GTP"/>
    <property type="match status" value="1"/>
</dbReference>
<dbReference type="InterPro" id="IPR035647">
    <property type="entry name" value="EFG_III/V"/>
</dbReference>
<evidence type="ECO:0000256" key="1">
    <source>
        <dbReference type="ARBA" id="ARBA00022741"/>
    </source>
</evidence>
<dbReference type="InterPro" id="IPR020568">
    <property type="entry name" value="Ribosomal_Su5_D2-typ_SF"/>
</dbReference>
<dbReference type="AlphaFoldDB" id="A0AAV9IPU6"/>
<evidence type="ECO:0000256" key="3">
    <source>
        <dbReference type="SAM" id="MobiDB-lite"/>
    </source>
</evidence>
<dbReference type="GO" id="GO:0005829">
    <property type="term" value="C:cytosol"/>
    <property type="evidence" value="ECO:0007669"/>
    <property type="project" value="TreeGrafter"/>
</dbReference>
<dbReference type="Gene3D" id="2.40.30.10">
    <property type="entry name" value="Translation factors"/>
    <property type="match status" value="1"/>
</dbReference>
<dbReference type="PROSITE" id="PS51722">
    <property type="entry name" value="G_TR_2"/>
    <property type="match status" value="1"/>
</dbReference>
<organism evidence="5 6">
    <name type="scientific">Cyanidium caldarium</name>
    <name type="common">Red alga</name>
    <dbReference type="NCBI Taxonomy" id="2771"/>
    <lineage>
        <taxon>Eukaryota</taxon>
        <taxon>Rhodophyta</taxon>
        <taxon>Bangiophyceae</taxon>
        <taxon>Cyanidiales</taxon>
        <taxon>Cyanidiaceae</taxon>
        <taxon>Cyanidium</taxon>
    </lineage>
</organism>
<dbReference type="GO" id="GO:0042256">
    <property type="term" value="P:cytosolic ribosome assembly"/>
    <property type="evidence" value="ECO:0007669"/>
    <property type="project" value="TreeGrafter"/>
</dbReference>
<dbReference type="InterPro" id="IPR009000">
    <property type="entry name" value="Transl_B-barrel_sf"/>
</dbReference>
<dbReference type="Pfam" id="PF00009">
    <property type="entry name" value="GTP_EFTU"/>
    <property type="match status" value="1"/>
</dbReference>
<evidence type="ECO:0000313" key="6">
    <source>
        <dbReference type="Proteomes" id="UP001301350"/>
    </source>
</evidence>
<dbReference type="GO" id="GO:0003924">
    <property type="term" value="F:GTPase activity"/>
    <property type="evidence" value="ECO:0007669"/>
    <property type="project" value="InterPro"/>
</dbReference>
<dbReference type="InterPro" id="IPR027417">
    <property type="entry name" value="P-loop_NTPase"/>
</dbReference>
<dbReference type="Proteomes" id="UP001301350">
    <property type="component" value="Unassembled WGS sequence"/>
</dbReference>
<dbReference type="InterPro" id="IPR000640">
    <property type="entry name" value="EFG_V-like"/>
</dbReference>
<feature type="domain" description="Tr-type G" evidence="4">
    <location>
        <begin position="60"/>
        <end position="350"/>
    </location>
</feature>
<dbReference type="PANTHER" id="PTHR42908">
    <property type="entry name" value="TRANSLATION ELONGATION FACTOR-RELATED"/>
    <property type="match status" value="1"/>
</dbReference>
<dbReference type="PANTHER" id="PTHR42908:SF3">
    <property type="entry name" value="ELONGATION FACTOR-LIKE GTPASE 1"/>
    <property type="match status" value="1"/>
</dbReference>
<evidence type="ECO:0000313" key="5">
    <source>
        <dbReference type="EMBL" id="KAK4534268.1"/>
    </source>
</evidence>
<keyword evidence="1" id="KW-0547">Nucleotide-binding</keyword>
<dbReference type="GO" id="GO:1990904">
    <property type="term" value="C:ribonucleoprotein complex"/>
    <property type="evidence" value="ECO:0007669"/>
    <property type="project" value="TreeGrafter"/>
</dbReference>
<protein>
    <recommendedName>
        <fullName evidence="4">Tr-type G domain-containing protein</fullName>
    </recommendedName>
</protein>
<keyword evidence="6" id="KW-1185">Reference proteome</keyword>
<dbReference type="Gene3D" id="3.30.70.870">
    <property type="entry name" value="Elongation Factor G (Translational Gtpase), domain 3"/>
    <property type="match status" value="1"/>
</dbReference>
<dbReference type="InterPro" id="IPR000795">
    <property type="entry name" value="T_Tr_GTP-bd_dom"/>
</dbReference>
<feature type="compositionally biased region" description="Basic and acidic residues" evidence="3">
    <location>
        <begin position="8"/>
        <end position="17"/>
    </location>
</feature>
<dbReference type="SUPFAM" id="SSF50447">
    <property type="entry name" value="Translation proteins"/>
    <property type="match status" value="1"/>
</dbReference>
<dbReference type="SMART" id="SM00838">
    <property type="entry name" value="EFG_C"/>
    <property type="match status" value="1"/>
</dbReference>